<name>A0A0F9DWR3_9ZZZZ</name>
<comment type="caution">
    <text evidence="1">The sequence shown here is derived from an EMBL/GenBank/DDBJ whole genome shotgun (WGS) entry which is preliminary data.</text>
</comment>
<dbReference type="EMBL" id="LAZR01037457">
    <property type="protein sequence ID" value="KKL22156.1"/>
    <property type="molecule type" value="Genomic_DNA"/>
</dbReference>
<evidence type="ECO:0008006" key="2">
    <source>
        <dbReference type="Google" id="ProtNLM"/>
    </source>
</evidence>
<gene>
    <name evidence="1" type="ORF">LCGC14_2438230</name>
</gene>
<evidence type="ECO:0000313" key="1">
    <source>
        <dbReference type="EMBL" id="KKL22156.1"/>
    </source>
</evidence>
<protein>
    <recommendedName>
        <fullName evidence="2">Glycosyltransferase subfamily 4-like N-terminal domain-containing protein</fullName>
    </recommendedName>
</protein>
<proteinExistence type="predicted"/>
<reference evidence="1" key="1">
    <citation type="journal article" date="2015" name="Nature">
        <title>Complex archaea that bridge the gap between prokaryotes and eukaryotes.</title>
        <authorList>
            <person name="Spang A."/>
            <person name="Saw J.H."/>
            <person name="Jorgensen S.L."/>
            <person name="Zaremba-Niedzwiedzka K."/>
            <person name="Martijn J."/>
            <person name="Lind A.E."/>
            <person name="van Eijk R."/>
            <person name="Schleper C."/>
            <person name="Guy L."/>
            <person name="Ettema T.J."/>
        </authorList>
    </citation>
    <scope>NUCLEOTIDE SEQUENCE</scope>
</reference>
<sequence>MKFGFDYHGVLDAHAALYGCLTTALVGAGHEVHIITGHQKTAELADQLAYPRGCVGVKWTHWFSIVDYHIEQAKYKVSFEDDQPWLQDEAWNRTKAEYCDRVGIDLMIDDSPTYGSYFTGETVFLLQKNQEAQEDWMKLAGRI</sequence>
<accession>A0A0F9DWR3</accession>
<dbReference type="AlphaFoldDB" id="A0A0F9DWR3"/>
<organism evidence="1">
    <name type="scientific">marine sediment metagenome</name>
    <dbReference type="NCBI Taxonomy" id="412755"/>
    <lineage>
        <taxon>unclassified sequences</taxon>
        <taxon>metagenomes</taxon>
        <taxon>ecological metagenomes</taxon>
    </lineage>
</organism>